<name>A0A267DZM7_9PLAT</name>
<dbReference type="EMBL" id="NIVC01002975">
    <property type="protein sequence ID" value="PAA54067.1"/>
    <property type="molecule type" value="Genomic_DNA"/>
</dbReference>
<protein>
    <submittedName>
        <fullName evidence="3">Uncharacterized protein</fullName>
    </submittedName>
</protein>
<comment type="caution">
    <text evidence="3">The sequence shown here is derived from an EMBL/GenBank/DDBJ whole genome shotgun (WGS) entry which is preliminary data.</text>
</comment>
<evidence type="ECO:0000256" key="1">
    <source>
        <dbReference type="SAM" id="MobiDB-lite"/>
    </source>
</evidence>
<evidence type="ECO:0000313" key="3">
    <source>
        <dbReference type="EMBL" id="PAA54067.1"/>
    </source>
</evidence>
<reference evidence="3 4" key="1">
    <citation type="submission" date="2017-06" db="EMBL/GenBank/DDBJ databases">
        <title>A platform for efficient transgenesis in Macrostomum lignano, a flatworm model organism for stem cell research.</title>
        <authorList>
            <person name="Berezikov E."/>
        </authorList>
    </citation>
    <scope>NUCLEOTIDE SEQUENCE [LARGE SCALE GENOMIC DNA]</scope>
    <source>
        <strain evidence="3">DV1</strain>
        <tissue evidence="3">Whole organism</tissue>
    </source>
</reference>
<feature type="transmembrane region" description="Helical" evidence="2">
    <location>
        <begin position="221"/>
        <end position="244"/>
    </location>
</feature>
<accession>A0A267DZM7</accession>
<feature type="region of interest" description="Disordered" evidence="1">
    <location>
        <begin position="255"/>
        <end position="296"/>
    </location>
</feature>
<dbReference type="Proteomes" id="UP000215902">
    <property type="component" value="Unassembled WGS sequence"/>
</dbReference>
<keyword evidence="4" id="KW-1185">Reference proteome</keyword>
<feature type="compositionally biased region" description="Polar residues" evidence="1">
    <location>
        <begin position="267"/>
        <end position="282"/>
    </location>
</feature>
<feature type="compositionally biased region" description="Basic and acidic residues" evidence="1">
    <location>
        <begin position="287"/>
        <end position="296"/>
    </location>
</feature>
<gene>
    <name evidence="3" type="ORF">BOX15_Mlig026237g1</name>
</gene>
<keyword evidence="2" id="KW-0472">Membrane</keyword>
<dbReference type="AlphaFoldDB" id="A0A267DZM7"/>
<proteinExistence type="predicted"/>
<sequence>LATYSGCVGRLFCSADNRAQFASALQLRFGGELRSRSYFPVPKSFWPSLWRALEPPLLTAIADFCRWNFATCCPSASVSNSSDGGSGGNASILASSDLRLAASGMNVSATGELTVSLVAPDSATTVFCGNGSEGSARGFAKFLSSPALIANLTAKRESALAAVTFACCGVNLTQISNGLDQSVYWPEGQGAGGGGGGAGVGGSGSGGSGASSGERLNSVGAALLAVVCVGTIAAVTAAVGLRLVKGPADAAKISSQAISEPGRPSGALQTSISNERTVTGSASHLGGNREELVERL</sequence>
<keyword evidence="2" id="KW-0812">Transmembrane</keyword>
<feature type="non-terminal residue" evidence="3">
    <location>
        <position position="1"/>
    </location>
</feature>
<evidence type="ECO:0000256" key="2">
    <source>
        <dbReference type="SAM" id="Phobius"/>
    </source>
</evidence>
<organism evidence="3 4">
    <name type="scientific">Macrostomum lignano</name>
    <dbReference type="NCBI Taxonomy" id="282301"/>
    <lineage>
        <taxon>Eukaryota</taxon>
        <taxon>Metazoa</taxon>
        <taxon>Spiralia</taxon>
        <taxon>Lophotrochozoa</taxon>
        <taxon>Platyhelminthes</taxon>
        <taxon>Rhabditophora</taxon>
        <taxon>Macrostomorpha</taxon>
        <taxon>Macrostomida</taxon>
        <taxon>Macrostomidae</taxon>
        <taxon>Macrostomum</taxon>
    </lineage>
</organism>
<evidence type="ECO:0000313" key="4">
    <source>
        <dbReference type="Proteomes" id="UP000215902"/>
    </source>
</evidence>
<keyword evidence="2" id="KW-1133">Transmembrane helix</keyword>